<name>A0A699ZEI9_HAELA</name>
<evidence type="ECO:0000313" key="1">
    <source>
        <dbReference type="EMBL" id="GFH17318.1"/>
    </source>
</evidence>
<protein>
    <submittedName>
        <fullName evidence="1">Uncharacterized protein</fullName>
    </submittedName>
</protein>
<accession>A0A699ZEI9</accession>
<keyword evidence="2" id="KW-1185">Reference proteome</keyword>
<sequence length="459" mass="47770">MGPYLGSARRDGKRLLRWLVGNVAHSGGSMLGPRHHDGHFGLSQLLHARASLLGLEQAERSARHLLAAPAPSSSSWPARSSLVASLEHLEPQVQAGPPAAWVACNHTLPHAMPALLLAVQPGLGVWSNAAARTVLKLLLSSLIEIQVQAAASTPGAAAVGVEAAADHAGNASVAAVRAAAMAAVGMPERDAERLGAPPVPYAHLHQQLVCSWFCLPMPSSPSPPLPDAALPCTSNLTQDPAPGQTALHLPIKYFTANFVLAPGDAALRGLAGACLVQLWGLCSTAAQKTLLLQSVTQLLPQVLAAGQESRQLLHCLHRMLRSLAIAPTHTAPTSLERRVASGDEVQMLTRPHKDCSKQRTGVLAGAGPAQSPGLSLQQLVGRAEMQQWCSGLVAVLGAALAVVQTHPMAPLTACLQQLLATSANGQGCAALLELQPGRVLGPWAPPYSPMKLDTLKTAI</sequence>
<comment type="caution">
    <text evidence="1">The sequence shown here is derived from an EMBL/GenBank/DDBJ whole genome shotgun (WGS) entry which is preliminary data.</text>
</comment>
<dbReference type="EMBL" id="BLLF01001129">
    <property type="protein sequence ID" value="GFH17318.1"/>
    <property type="molecule type" value="Genomic_DNA"/>
</dbReference>
<evidence type="ECO:0000313" key="2">
    <source>
        <dbReference type="Proteomes" id="UP000485058"/>
    </source>
</evidence>
<proteinExistence type="predicted"/>
<dbReference type="AlphaFoldDB" id="A0A699ZEI9"/>
<feature type="non-terminal residue" evidence="1">
    <location>
        <position position="1"/>
    </location>
</feature>
<feature type="non-terminal residue" evidence="1">
    <location>
        <position position="459"/>
    </location>
</feature>
<gene>
    <name evidence="1" type="ORF">HaLaN_13927</name>
</gene>
<dbReference type="Proteomes" id="UP000485058">
    <property type="component" value="Unassembled WGS sequence"/>
</dbReference>
<reference evidence="1 2" key="1">
    <citation type="submission" date="2020-02" db="EMBL/GenBank/DDBJ databases">
        <title>Draft genome sequence of Haematococcus lacustris strain NIES-144.</title>
        <authorList>
            <person name="Morimoto D."/>
            <person name="Nakagawa S."/>
            <person name="Yoshida T."/>
            <person name="Sawayama S."/>
        </authorList>
    </citation>
    <scope>NUCLEOTIDE SEQUENCE [LARGE SCALE GENOMIC DNA]</scope>
    <source>
        <strain evidence="1 2">NIES-144</strain>
    </source>
</reference>
<organism evidence="1 2">
    <name type="scientific">Haematococcus lacustris</name>
    <name type="common">Green alga</name>
    <name type="synonym">Haematococcus pluvialis</name>
    <dbReference type="NCBI Taxonomy" id="44745"/>
    <lineage>
        <taxon>Eukaryota</taxon>
        <taxon>Viridiplantae</taxon>
        <taxon>Chlorophyta</taxon>
        <taxon>core chlorophytes</taxon>
        <taxon>Chlorophyceae</taxon>
        <taxon>CS clade</taxon>
        <taxon>Chlamydomonadales</taxon>
        <taxon>Haematococcaceae</taxon>
        <taxon>Haematococcus</taxon>
    </lineage>
</organism>